<comment type="subcellular location">
    <subcellularLocation>
        <location evidence="1">Membrane</location>
        <topology evidence="1">Multi-pass membrane protein</topology>
    </subcellularLocation>
</comment>
<evidence type="ECO:0000313" key="9">
    <source>
        <dbReference type="Proteomes" id="UP000008312"/>
    </source>
</evidence>
<proteinExistence type="predicted"/>
<accession>D8LV77</accession>
<gene>
    <name evidence="8" type="ORF">GSBLH_T00000146001</name>
</gene>
<evidence type="ECO:0000259" key="7">
    <source>
        <dbReference type="Pfam" id="PF01490"/>
    </source>
</evidence>
<dbReference type="GeneID" id="24917465"/>
<evidence type="ECO:0000256" key="1">
    <source>
        <dbReference type="ARBA" id="ARBA00004141"/>
    </source>
</evidence>
<dbReference type="InParanoid" id="D8LV77"/>
<feature type="transmembrane region" description="Helical" evidence="6">
    <location>
        <begin position="141"/>
        <end position="163"/>
    </location>
</feature>
<evidence type="ECO:0000256" key="5">
    <source>
        <dbReference type="SAM" id="MobiDB-lite"/>
    </source>
</evidence>
<feature type="transmembrane region" description="Helical" evidence="6">
    <location>
        <begin position="183"/>
        <end position="199"/>
    </location>
</feature>
<dbReference type="EMBL" id="FN668638">
    <property type="protein sequence ID" value="CBK19716.2"/>
    <property type="molecule type" value="Genomic_DNA"/>
</dbReference>
<dbReference type="PANTHER" id="PTHR22950">
    <property type="entry name" value="AMINO ACID TRANSPORTER"/>
    <property type="match status" value="1"/>
</dbReference>
<protein>
    <recommendedName>
        <fullName evidence="7">Amino acid transporter transmembrane domain-containing protein</fullName>
    </recommendedName>
</protein>
<evidence type="ECO:0000256" key="3">
    <source>
        <dbReference type="ARBA" id="ARBA00022989"/>
    </source>
</evidence>
<feature type="region of interest" description="Disordered" evidence="5">
    <location>
        <begin position="1"/>
        <end position="22"/>
    </location>
</feature>
<keyword evidence="4 6" id="KW-0472">Membrane</keyword>
<dbReference type="RefSeq" id="XP_012893764.1">
    <property type="nucleotide sequence ID" value="XM_013038310.1"/>
</dbReference>
<dbReference type="GO" id="GO:0016020">
    <property type="term" value="C:membrane"/>
    <property type="evidence" value="ECO:0007669"/>
    <property type="project" value="UniProtKB-SubCell"/>
</dbReference>
<dbReference type="GO" id="GO:0015179">
    <property type="term" value="F:L-amino acid transmembrane transporter activity"/>
    <property type="evidence" value="ECO:0007669"/>
    <property type="project" value="TreeGrafter"/>
</dbReference>
<reference evidence="8" key="1">
    <citation type="submission" date="2010-02" db="EMBL/GenBank/DDBJ databases">
        <title>Sequencing and annotation of the Blastocystis hominis genome.</title>
        <authorList>
            <person name="Wincker P."/>
        </authorList>
    </citation>
    <scope>NUCLEOTIDE SEQUENCE</scope>
    <source>
        <strain evidence="8">Singapore isolate B</strain>
    </source>
</reference>
<name>D8LV77_BLAHO</name>
<evidence type="ECO:0000256" key="6">
    <source>
        <dbReference type="SAM" id="Phobius"/>
    </source>
</evidence>
<keyword evidence="3 6" id="KW-1133">Transmembrane helix</keyword>
<dbReference type="InterPro" id="IPR013057">
    <property type="entry name" value="AA_transpt_TM"/>
</dbReference>
<feature type="transmembrane region" description="Helical" evidence="6">
    <location>
        <begin position="82"/>
        <end position="101"/>
    </location>
</feature>
<evidence type="ECO:0000256" key="2">
    <source>
        <dbReference type="ARBA" id="ARBA00022692"/>
    </source>
</evidence>
<feature type="transmembrane region" description="Helical" evidence="6">
    <location>
        <begin position="247"/>
        <end position="271"/>
    </location>
</feature>
<feature type="transmembrane region" description="Helical" evidence="6">
    <location>
        <begin position="211"/>
        <end position="235"/>
    </location>
</feature>
<feature type="domain" description="Amino acid transporter transmembrane" evidence="7">
    <location>
        <begin position="53"/>
        <end position="266"/>
    </location>
</feature>
<feature type="region of interest" description="Disordered" evidence="5">
    <location>
        <begin position="281"/>
        <end position="304"/>
    </location>
</feature>
<sequence length="343" mass="37529">MATEIELKKVETEEKKPELGSNNMLQNDVDAVEDIKVQATPVEPTVVQEPDGTLTATAVAINLIKGSIGTGTLAMPLAVKSVGLVPAILLFAIVSLVYMYTANELITINNSLGAKRNIGRGIIHTNNDYARMCYIGLGKPGYYLFNFTLLLIFYGVCIGTMIVMTDFMESLPILSSWSSAKRYIMQILLTIVAILLCLLKDPGVLVRISSFGLLALIVSFVLLFIYCFACGSFRWQPAYLAPLSFKAFLNNFGVFVYSLGITPLLFTQLVGSVPRVKRRGRCSARSAGKPPRPSPSPSPSSRGSTSSWGLLCFSCWMEPRAACRGTCCCRCRRDMCSASSFRF</sequence>
<evidence type="ECO:0000313" key="8">
    <source>
        <dbReference type="EMBL" id="CBK19716.2"/>
    </source>
</evidence>
<organism evidence="8">
    <name type="scientific">Blastocystis hominis</name>
    <dbReference type="NCBI Taxonomy" id="12968"/>
    <lineage>
        <taxon>Eukaryota</taxon>
        <taxon>Sar</taxon>
        <taxon>Stramenopiles</taxon>
        <taxon>Bigyra</taxon>
        <taxon>Opalozoa</taxon>
        <taxon>Opalinata</taxon>
        <taxon>Blastocystidae</taxon>
        <taxon>Blastocystis</taxon>
    </lineage>
</organism>
<keyword evidence="9" id="KW-1185">Reference proteome</keyword>
<dbReference type="Pfam" id="PF01490">
    <property type="entry name" value="Aa_trans"/>
    <property type="match status" value="1"/>
</dbReference>
<dbReference type="AlphaFoldDB" id="D8LV77"/>
<feature type="compositionally biased region" description="Basic and acidic residues" evidence="5">
    <location>
        <begin position="1"/>
        <end position="18"/>
    </location>
</feature>
<keyword evidence="2 6" id="KW-0812">Transmembrane</keyword>
<dbReference type="PANTHER" id="PTHR22950:SF666">
    <property type="entry name" value="VACUOLAR AMINO ACID TRANSPORTER 4"/>
    <property type="match status" value="1"/>
</dbReference>
<evidence type="ECO:0000256" key="4">
    <source>
        <dbReference type="ARBA" id="ARBA00023136"/>
    </source>
</evidence>
<dbReference type="Proteomes" id="UP000008312">
    <property type="component" value="Unassembled WGS sequence"/>
</dbReference>
<dbReference type="OrthoDB" id="40134at2759"/>